<accession>A0A6A6WP33</accession>
<gene>
    <name evidence="1" type="ORF">K505DRAFT_380645</name>
</gene>
<organism evidence="1 2">
    <name type="scientific">Melanomma pulvis-pyrius CBS 109.77</name>
    <dbReference type="NCBI Taxonomy" id="1314802"/>
    <lineage>
        <taxon>Eukaryota</taxon>
        <taxon>Fungi</taxon>
        <taxon>Dikarya</taxon>
        <taxon>Ascomycota</taxon>
        <taxon>Pezizomycotina</taxon>
        <taxon>Dothideomycetes</taxon>
        <taxon>Pleosporomycetidae</taxon>
        <taxon>Pleosporales</taxon>
        <taxon>Melanommataceae</taxon>
        <taxon>Melanomma</taxon>
    </lineage>
</organism>
<proteinExistence type="predicted"/>
<protein>
    <submittedName>
        <fullName evidence="1">NAD(P)-binding protein</fullName>
    </submittedName>
</protein>
<dbReference type="EMBL" id="MU002639">
    <property type="protein sequence ID" value="KAF2785850.1"/>
    <property type="molecule type" value="Genomic_DNA"/>
</dbReference>
<name>A0A6A6WP33_9PLEO</name>
<dbReference type="SUPFAM" id="SSF51735">
    <property type="entry name" value="NAD(P)-binding Rossmann-fold domains"/>
    <property type="match status" value="1"/>
</dbReference>
<dbReference type="InterPro" id="IPR052184">
    <property type="entry name" value="SDR_enzymes"/>
</dbReference>
<keyword evidence="2" id="KW-1185">Reference proteome</keyword>
<dbReference type="OrthoDB" id="7289984at2759"/>
<evidence type="ECO:0000313" key="2">
    <source>
        <dbReference type="Proteomes" id="UP000799757"/>
    </source>
</evidence>
<evidence type="ECO:0000313" key="1">
    <source>
        <dbReference type="EMBL" id="KAF2785850.1"/>
    </source>
</evidence>
<dbReference type="Pfam" id="PF00106">
    <property type="entry name" value="adh_short"/>
    <property type="match status" value="1"/>
</dbReference>
<dbReference type="Proteomes" id="UP000799757">
    <property type="component" value="Unassembled WGS sequence"/>
</dbReference>
<dbReference type="Gene3D" id="3.40.50.720">
    <property type="entry name" value="NAD(P)-binding Rossmann-like Domain"/>
    <property type="match status" value="1"/>
</dbReference>
<dbReference type="PANTHER" id="PTHR45458:SF3">
    <property type="entry name" value="CHAIN DEHYDROGENASE (ATSC), PUTATIVE-RELATED"/>
    <property type="match status" value="1"/>
</dbReference>
<dbReference type="AlphaFoldDB" id="A0A6A6WP33"/>
<dbReference type="GO" id="GO:0016616">
    <property type="term" value="F:oxidoreductase activity, acting on the CH-OH group of donors, NAD or NADP as acceptor"/>
    <property type="evidence" value="ECO:0007669"/>
    <property type="project" value="TreeGrafter"/>
</dbReference>
<reference evidence="1" key="1">
    <citation type="journal article" date="2020" name="Stud. Mycol.">
        <title>101 Dothideomycetes genomes: a test case for predicting lifestyles and emergence of pathogens.</title>
        <authorList>
            <person name="Haridas S."/>
            <person name="Albert R."/>
            <person name="Binder M."/>
            <person name="Bloem J."/>
            <person name="Labutti K."/>
            <person name="Salamov A."/>
            <person name="Andreopoulos B."/>
            <person name="Baker S."/>
            <person name="Barry K."/>
            <person name="Bills G."/>
            <person name="Bluhm B."/>
            <person name="Cannon C."/>
            <person name="Castanera R."/>
            <person name="Culley D."/>
            <person name="Daum C."/>
            <person name="Ezra D."/>
            <person name="Gonzalez J."/>
            <person name="Henrissat B."/>
            <person name="Kuo A."/>
            <person name="Liang C."/>
            <person name="Lipzen A."/>
            <person name="Lutzoni F."/>
            <person name="Magnuson J."/>
            <person name="Mondo S."/>
            <person name="Nolan M."/>
            <person name="Ohm R."/>
            <person name="Pangilinan J."/>
            <person name="Park H.-J."/>
            <person name="Ramirez L."/>
            <person name="Alfaro M."/>
            <person name="Sun H."/>
            <person name="Tritt A."/>
            <person name="Yoshinaga Y."/>
            <person name="Zwiers L.-H."/>
            <person name="Turgeon B."/>
            <person name="Goodwin S."/>
            <person name="Spatafora J."/>
            <person name="Crous P."/>
            <person name="Grigoriev I."/>
        </authorList>
    </citation>
    <scope>NUCLEOTIDE SEQUENCE</scope>
    <source>
        <strain evidence="1">CBS 109.77</strain>
    </source>
</reference>
<dbReference type="PANTHER" id="PTHR45458">
    <property type="entry name" value="SHORT-CHAIN DEHYDROGENASE/REDUCTASE SDR"/>
    <property type="match status" value="1"/>
</dbReference>
<dbReference type="InterPro" id="IPR036291">
    <property type="entry name" value="NAD(P)-bd_dom_sf"/>
</dbReference>
<dbReference type="PRINTS" id="PR00081">
    <property type="entry name" value="GDHRDH"/>
</dbReference>
<dbReference type="InterPro" id="IPR002347">
    <property type="entry name" value="SDR_fam"/>
</dbReference>
<sequence length="267" mass="28405">MVSWAVTGATRGIGFGYIDNLSADPNNQVFALIRSLSTAGPLQELAGKRKNVHIVVTDLYDIKKLGEAAAKVSKATGGSLDVLILNAGSAGPHTNVLPPTAFIGKEEALEKEINENMKNNILSPMFVINSFLELVRKGQEKKIIFISSPSGDLEFTRITGIPSVVGYSAGKAGMNIIMTKFGAELAPEGIKTLSMSPGWVATDAAEQVTGEPEVRKYMLNAFHKIDPTVTGPTPVAEAVASQLKTIRGLTAENSGKSVGRFGNNDWF</sequence>